<organism evidence="1 2">
    <name type="scientific">Pseudomonas palleroniana</name>
    <dbReference type="NCBI Taxonomy" id="191390"/>
    <lineage>
        <taxon>Bacteria</taxon>
        <taxon>Pseudomonadati</taxon>
        <taxon>Pseudomonadota</taxon>
        <taxon>Gammaproteobacteria</taxon>
        <taxon>Pseudomonadales</taxon>
        <taxon>Pseudomonadaceae</taxon>
        <taxon>Pseudomonas</taxon>
    </lineage>
</organism>
<accession>A0A0X7JZG4</accession>
<evidence type="ECO:0000313" key="1">
    <source>
        <dbReference type="EMBL" id="KWU48824.1"/>
    </source>
</evidence>
<gene>
    <name evidence="1" type="ORF">AWV77_19865</name>
</gene>
<reference evidence="2" key="1">
    <citation type="submission" date="2016-01" db="EMBL/GenBank/DDBJ databases">
        <authorList>
            <person name="Gamez R.M."/>
            <person name="Rodriguez F."/>
            <person name="Bernal J.F."/>
            <person name="Agarwala R."/>
            <person name="Landsman D."/>
            <person name="Marino-Ramirez L."/>
        </authorList>
    </citation>
    <scope>NUCLEOTIDE SEQUENCE [LARGE SCALE GENOMIC DNA]</scope>
    <source>
        <strain evidence="2">Ps006</strain>
    </source>
</reference>
<evidence type="ECO:0000313" key="2">
    <source>
        <dbReference type="Proteomes" id="UP000067111"/>
    </source>
</evidence>
<comment type="caution">
    <text evidence="1">The sequence shown here is derived from an EMBL/GenBank/DDBJ whole genome shotgun (WGS) entry which is preliminary data.</text>
</comment>
<dbReference type="AlphaFoldDB" id="A0A0X7JZG4"/>
<protein>
    <recommendedName>
        <fullName evidence="3">DUF4238 domain-containing protein</fullName>
    </recommendedName>
</protein>
<proteinExistence type="predicted"/>
<dbReference type="OrthoDB" id="9148269at2"/>
<name>A0A0X7JZG4_9PSED</name>
<dbReference type="Pfam" id="PF14022">
    <property type="entry name" value="DUF4238"/>
    <property type="match status" value="1"/>
</dbReference>
<dbReference type="EMBL" id="LRMR01000030">
    <property type="protein sequence ID" value="KWU48824.1"/>
    <property type="molecule type" value="Genomic_DNA"/>
</dbReference>
<evidence type="ECO:0008006" key="3">
    <source>
        <dbReference type="Google" id="ProtNLM"/>
    </source>
</evidence>
<dbReference type="RefSeq" id="WP_060755884.1">
    <property type="nucleotide sequence ID" value="NZ_LRMR01000030.1"/>
</dbReference>
<dbReference type="Proteomes" id="UP000067111">
    <property type="component" value="Unassembled WGS sequence"/>
</dbReference>
<sequence length="299" mass="34257">MKKQMTINQHYVPQHYMKLWAEMSGKVWLHDLAHNIKGKVGTKSVLSDEYFYEDDKNKPTNEIEDILGEIENKAAPVLKAIAELKPDELLKNEMDIHKEICQRAALVLAKAGALEKLLKFISAQLIRTPNIVQQMAKIIKEAPLSGEEREIFTMQNEPSQLVRLGLERIPRHLQSSYEVVLGFSSGTPFVTSDHPVSEFFTSTAEVLPQPVYNLLHETQIMVFFPISPTFHCTLIHRDNKQRLGTPYHSRELSSNSLNGLPISWMWIDEALIHVFRGMHSRFGRKYLISNRDEAALLNN</sequence>
<dbReference type="InterPro" id="IPR025332">
    <property type="entry name" value="DUF4238"/>
</dbReference>